<organism evidence="2 3">
    <name type="scientific">Plicaturopsis crispa FD-325 SS-3</name>
    <dbReference type="NCBI Taxonomy" id="944288"/>
    <lineage>
        <taxon>Eukaryota</taxon>
        <taxon>Fungi</taxon>
        <taxon>Dikarya</taxon>
        <taxon>Basidiomycota</taxon>
        <taxon>Agaricomycotina</taxon>
        <taxon>Agaricomycetes</taxon>
        <taxon>Agaricomycetidae</taxon>
        <taxon>Amylocorticiales</taxon>
        <taxon>Amylocorticiaceae</taxon>
        <taxon>Plicatura</taxon>
        <taxon>Plicaturopsis crispa</taxon>
    </lineage>
</organism>
<accession>A0A0C9SV40</accession>
<sequence length="329" mass="35570">MSSLPSFSKSSSRGLSPATVGHATHGHAADSSQRLMHLSMARTHAHVIDCIPIDFVEPLKPKLRIIADRVSKMRSAQLALQKLKKHESDGTFPAQLGSMHLPSFQTSKEFTEASPEAWKTFNDHFAAAKKQLLTDAIAVRTLEVAELQRISDLEHAHGEVHEAAKEIYAAQLTTGKHPTWNQDGTIGAWVNNPAIVLIGERFLHDLPTFVNRIIAIENSRWDAEHAKAGAKVALKEAADVQMADATAGSSKTPDQTDKELAAALKRLGFSKPPGNPTAGGSKKKPAAKKGSATTQKKKVSSTSRGAQPHRLPKPLGKKPANKKGKSRRN</sequence>
<feature type="compositionally biased region" description="Basic residues" evidence="1">
    <location>
        <begin position="310"/>
        <end position="329"/>
    </location>
</feature>
<feature type="region of interest" description="Disordered" evidence="1">
    <location>
        <begin position="266"/>
        <end position="329"/>
    </location>
</feature>
<dbReference type="HOGENOM" id="CLU_845004_0_0_1"/>
<dbReference type="EMBL" id="KN832660">
    <property type="protein sequence ID" value="KII82780.1"/>
    <property type="molecule type" value="Genomic_DNA"/>
</dbReference>
<dbReference type="AlphaFoldDB" id="A0A0C9SV40"/>
<evidence type="ECO:0000313" key="3">
    <source>
        <dbReference type="Proteomes" id="UP000053263"/>
    </source>
</evidence>
<proteinExistence type="predicted"/>
<feature type="region of interest" description="Disordered" evidence="1">
    <location>
        <begin position="1"/>
        <end position="28"/>
    </location>
</feature>
<dbReference type="Proteomes" id="UP000053263">
    <property type="component" value="Unassembled WGS sequence"/>
</dbReference>
<protein>
    <submittedName>
        <fullName evidence="2">Uncharacterized protein</fullName>
    </submittedName>
</protein>
<gene>
    <name evidence="2" type="ORF">PLICRDRAFT_181044</name>
</gene>
<feature type="compositionally biased region" description="Low complexity" evidence="1">
    <location>
        <begin position="1"/>
        <end position="23"/>
    </location>
</feature>
<keyword evidence="3" id="KW-1185">Reference proteome</keyword>
<evidence type="ECO:0000313" key="2">
    <source>
        <dbReference type="EMBL" id="KII82780.1"/>
    </source>
</evidence>
<evidence type="ECO:0000256" key="1">
    <source>
        <dbReference type="SAM" id="MobiDB-lite"/>
    </source>
</evidence>
<reference evidence="2 3" key="1">
    <citation type="submission" date="2014-06" db="EMBL/GenBank/DDBJ databases">
        <title>Evolutionary Origins and Diversification of the Mycorrhizal Mutualists.</title>
        <authorList>
            <consortium name="DOE Joint Genome Institute"/>
            <consortium name="Mycorrhizal Genomics Consortium"/>
            <person name="Kohler A."/>
            <person name="Kuo A."/>
            <person name="Nagy L.G."/>
            <person name="Floudas D."/>
            <person name="Copeland A."/>
            <person name="Barry K.W."/>
            <person name="Cichocki N."/>
            <person name="Veneault-Fourrey C."/>
            <person name="LaButti K."/>
            <person name="Lindquist E.A."/>
            <person name="Lipzen A."/>
            <person name="Lundell T."/>
            <person name="Morin E."/>
            <person name="Murat C."/>
            <person name="Riley R."/>
            <person name="Ohm R."/>
            <person name="Sun H."/>
            <person name="Tunlid A."/>
            <person name="Henrissat B."/>
            <person name="Grigoriev I.V."/>
            <person name="Hibbett D.S."/>
            <person name="Martin F."/>
        </authorList>
    </citation>
    <scope>NUCLEOTIDE SEQUENCE [LARGE SCALE GENOMIC DNA]</scope>
    <source>
        <strain evidence="2 3">FD-325 SS-3</strain>
    </source>
</reference>
<name>A0A0C9SV40_PLICR</name>